<proteinExistence type="predicted"/>
<name>F0JKQ1_9BACT</name>
<dbReference type="RefSeq" id="WP_014323924.1">
    <property type="nucleotide sequence ID" value="NC_016803.1"/>
</dbReference>
<evidence type="ECO:0000313" key="3">
    <source>
        <dbReference type="Proteomes" id="UP000007845"/>
    </source>
</evidence>
<keyword evidence="1" id="KW-1133">Transmembrane helix</keyword>
<dbReference type="AlphaFoldDB" id="F0JKQ1"/>
<accession>F0JKQ1</accession>
<dbReference type="eggNOG" id="COG4649">
    <property type="taxonomic scope" value="Bacteria"/>
</dbReference>
<dbReference type="KEGG" id="ddn:DND132_3297"/>
<dbReference type="Gene3D" id="1.25.40.10">
    <property type="entry name" value="Tetratricopeptide repeat domain"/>
    <property type="match status" value="1"/>
</dbReference>
<dbReference type="SMR" id="F0JKQ1"/>
<dbReference type="EMBL" id="CP003220">
    <property type="protein sequence ID" value="EGB16500.1"/>
    <property type="molecule type" value="Genomic_DNA"/>
</dbReference>
<protein>
    <submittedName>
        <fullName evidence="2">Uncharacterized protein</fullName>
    </submittedName>
</protein>
<feature type="transmembrane region" description="Helical" evidence="1">
    <location>
        <begin position="37"/>
        <end position="54"/>
    </location>
</feature>
<evidence type="ECO:0000313" key="2">
    <source>
        <dbReference type="EMBL" id="EGB16500.1"/>
    </source>
</evidence>
<dbReference type="SUPFAM" id="SSF48452">
    <property type="entry name" value="TPR-like"/>
    <property type="match status" value="1"/>
</dbReference>
<reference evidence="2 3" key="1">
    <citation type="journal article" date="2011" name="J. Bacteriol.">
        <title>Genome sequence of the mercury-methylating strain Desulfovibrio desulfuricans ND132.</title>
        <authorList>
            <person name="Brown S.D."/>
            <person name="Gilmour C.C."/>
            <person name="Kucken A.M."/>
            <person name="Wall J.D."/>
            <person name="Elias D.A."/>
            <person name="Brandt C.C."/>
            <person name="Podar M."/>
            <person name="Chertkov O."/>
            <person name="Held B."/>
            <person name="Bruce D.C."/>
            <person name="Detter J.C."/>
            <person name="Tapia R."/>
            <person name="Han C.S."/>
            <person name="Goodwin L.A."/>
            <person name="Cheng J.F."/>
            <person name="Pitluck S."/>
            <person name="Woyke T."/>
            <person name="Mikhailova N."/>
            <person name="Ivanova N.N."/>
            <person name="Han J."/>
            <person name="Lucas S."/>
            <person name="Lapidus A.L."/>
            <person name="Land M.L."/>
            <person name="Hauser L.J."/>
            <person name="Palumbo A.V."/>
        </authorList>
    </citation>
    <scope>NUCLEOTIDE SEQUENCE [LARGE SCALE GENOMIC DNA]</scope>
    <source>
        <strain evidence="2 3">ND132</strain>
    </source>
</reference>
<dbReference type="Proteomes" id="UP000007845">
    <property type="component" value="Chromosome"/>
</dbReference>
<evidence type="ECO:0000256" key="1">
    <source>
        <dbReference type="SAM" id="Phobius"/>
    </source>
</evidence>
<dbReference type="InterPro" id="IPR011990">
    <property type="entry name" value="TPR-like_helical_dom_sf"/>
</dbReference>
<keyword evidence="1" id="KW-0472">Membrane</keyword>
<dbReference type="HOGENOM" id="CLU_104541_1_0_7"/>
<dbReference type="STRING" id="641491.DND132_3297"/>
<keyword evidence="1" id="KW-0812">Transmembrane</keyword>
<gene>
    <name evidence="2" type="ORF">DND132_3297</name>
</gene>
<keyword evidence="3" id="KW-1185">Reference proteome</keyword>
<organism evidence="2 3">
    <name type="scientific">Pseudodesulfovibrio mercurii</name>
    <dbReference type="NCBI Taxonomy" id="641491"/>
    <lineage>
        <taxon>Bacteria</taxon>
        <taxon>Pseudomonadati</taxon>
        <taxon>Thermodesulfobacteriota</taxon>
        <taxon>Desulfovibrionia</taxon>
        <taxon>Desulfovibrionales</taxon>
        <taxon>Desulfovibrionaceae</taxon>
    </lineage>
</organism>
<dbReference type="OrthoDB" id="5457704at2"/>
<sequence>MAATNPVQPDVLADIESRTPQSLHPILEAAFKYRKQLILAVCAILAVTVAYAGYKAWAARAEANAQAALGDIMVTTVGADRLAKLEALRQDVTASVKPAVILEAAQTAMSLGDYAKAQAYWEDLVGLTEGEMQFVARLGRAKAMALAGNGAEALKEMKELAGLASAAYTVPVYRQLALAAEAAGDKAEALAAYKKLDGENVGDKAYIEYKISQLEMN</sequence>